<feature type="domain" description="MCM C-terminal AAA(+) ATPase" evidence="11">
    <location>
        <begin position="368"/>
        <end position="573"/>
    </location>
</feature>
<dbReference type="Proteomes" id="UP000886998">
    <property type="component" value="Unassembled WGS sequence"/>
</dbReference>
<dbReference type="OrthoDB" id="422555at2759"/>
<dbReference type="PROSITE" id="PS50051">
    <property type="entry name" value="MCM_2"/>
    <property type="match status" value="1"/>
</dbReference>
<organism evidence="12 13">
    <name type="scientific">Trichonephila inaurata madagascariensis</name>
    <dbReference type="NCBI Taxonomy" id="2747483"/>
    <lineage>
        <taxon>Eukaryota</taxon>
        <taxon>Metazoa</taxon>
        <taxon>Ecdysozoa</taxon>
        <taxon>Arthropoda</taxon>
        <taxon>Chelicerata</taxon>
        <taxon>Arachnida</taxon>
        <taxon>Araneae</taxon>
        <taxon>Araneomorphae</taxon>
        <taxon>Entelegynae</taxon>
        <taxon>Araneoidea</taxon>
        <taxon>Nephilidae</taxon>
        <taxon>Trichonephila</taxon>
        <taxon>Trichonephila inaurata</taxon>
    </lineage>
</organism>
<keyword evidence="12" id="KW-0378">Hydrolase</keyword>
<dbReference type="InterPro" id="IPR001208">
    <property type="entry name" value="MCM_dom"/>
</dbReference>
<evidence type="ECO:0000256" key="3">
    <source>
        <dbReference type="ARBA" id="ARBA00022741"/>
    </source>
</evidence>
<dbReference type="InterPro" id="IPR058767">
    <property type="entry name" value="MCM8_N"/>
</dbReference>
<dbReference type="Gene3D" id="2.20.28.10">
    <property type="match status" value="1"/>
</dbReference>
<dbReference type="PRINTS" id="PR01657">
    <property type="entry name" value="MCMFAMILY"/>
</dbReference>
<dbReference type="Gene3D" id="2.40.50.140">
    <property type="entry name" value="Nucleic acid-binding proteins"/>
    <property type="match status" value="1"/>
</dbReference>
<dbReference type="InterPro" id="IPR056875">
    <property type="entry name" value="MCM8/REC_WHD"/>
</dbReference>
<comment type="caution">
    <text evidence="12">The sequence shown here is derived from an EMBL/GenBank/DDBJ whole genome shotgun (WGS) entry which is preliminary data.</text>
</comment>
<dbReference type="GO" id="GO:0005634">
    <property type="term" value="C:nucleus"/>
    <property type="evidence" value="ECO:0007669"/>
    <property type="project" value="UniProtKB-SubCell"/>
</dbReference>
<dbReference type="GO" id="GO:0005524">
    <property type="term" value="F:ATP binding"/>
    <property type="evidence" value="ECO:0007669"/>
    <property type="project" value="UniProtKB-KW"/>
</dbReference>
<keyword evidence="13" id="KW-1185">Reference proteome</keyword>
<dbReference type="CDD" id="cd22247">
    <property type="entry name" value="MCM8_WHD"/>
    <property type="match status" value="1"/>
</dbReference>
<evidence type="ECO:0000256" key="9">
    <source>
        <dbReference type="RuleBase" id="RU004070"/>
    </source>
</evidence>
<name>A0A8X7CAG4_9ARAC</name>
<evidence type="ECO:0000313" key="12">
    <source>
        <dbReference type="EMBL" id="GFY63994.1"/>
    </source>
</evidence>
<sequence length="802" mass="90221">MNDDNGKRDGSKKKKYNPKFKRNFTKNNYDNLPSSGTCKKGKSLTENSNEWSLYLPENYSENDVSVLNKLKIIENYLFSFTETMLIDIYKTRRFILNVEDILNDENFTSGWKNFKSDLENYPDFVIGLFGLAMEHVIEKNNIRDPTDSIINIDGKLYNIRKKITPQFTGLRNVLNFQDLKTYNFGKFVTLIGIIVRTSDVKPFCTDIAFMCLKCQTIQISKQENGCYTQPNRCIASECHSSSFKTLLKSPLTQTISWKTVRLQEMNINQDESGRIPRCIECELYCDLTETCIPGDVVILSGVLSLNNINEKKTTASKDACTYTLYLKVNSVTCLKGKNIEDKDAVSNSLHFKSEDLNIIKQIHSENNLFQLVVASLCPNIYGHELIKAGIVLALFGGGSNEDIDQAFSTRENSHILIVGDPGLGKSQMLLAASNVSPRGVYVCGNSTTTSGLTVTITKEGGGENSLEAGALVLADQGHCCIDEFDKMMHQHSALLEAMEQQTISMAKSGVVCTLPARTSIIAAANPSGGHYNRAKTVSENLRIGGSLLSRFDLVFIIQDTPDQTFDSKMTEHVMGLHMEKSRNQFNKSLDGYFVKPPSVCNSLNDSNQLLRKLQSNDKTNVIPHKVLQKYISYARKFSQPKLTPEVSVILQEFYIEMRKQHKLSYNCTPITTRQLESLIRLTKARARIELRPHCIKSDAEEVVEIMKYSMRDTFSDEFGNIDFDRSIHGSGMSKHSQAKKLINCLTKAAAVKGDNCFLVSEMKDLAKKVNISMESFTTLLETLNDKGFLLKKGYQLYQIQTI</sequence>
<comment type="similarity">
    <text evidence="2 9">Belongs to the MCM family.</text>
</comment>
<keyword evidence="3 9" id="KW-0547">Nucleotide-binding</keyword>
<dbReference type="GO" id="GO:0003697">
    <property type="term" value="F:single-stranded DNA binding"/>
    <property type="evidence" value="ECO:0007669"/>
    <property type="project" value="TreeGrafter"/>
</dbReference>
<feature type="region of interest" description="Disordered" evidence="10">
    <location>
        <begin position="1"/>
        <end position="32"/>
    </location>
</feature>
<evidence type="ECO:0000256" key="1">
    <source>
        <dbReference type="ARBA" id="ARBA00004123"/>
    </source>
</evidence>
<dbReference type="InterPro" id="IPR041562">
    <property type="entry name" value="MCM_lid"/>
</dbReference>
<dbReference type="AlphaFoldDB" id="A0A8X7CAG4"/>
<proteinExistence type="inferred from homology"/>
<dbReference type="PANTHER" id="PTHR11630:SF47">
    <property type="entry name" value="DNA HELICASE MCM8"/>
    <property type="match status" value="1"/>
</dbReference>
<dbReference type="GO" id="GO:0006310">
    <property type="term" value="P:DNA recombination"/>
    <property type="evidence" value="ECO:0007669"/>
    <property type="project" value="UniProtKB-ARBA"/>
</dbReference>
<dbReference type="Gene3D" id="3.40.50.300">
    <property type="entry name" value="P-loop containing nucleotide triphosphate hydrolases"/>
    <property type="match status" value="1"/>
</dbReference>
<dbReference type="GO" id="GO:0017116">
    <property type="term" value="F:single-stranded DNA helicase activity"/>
    <property type="evidence" value="ECO:0007669"/>
    <property type="project" value="TreeGrafter"/>
</dbReference>
<gene>
    <name evidence="12" type="primary">MCM8</name>
    <name evidence="12" type="ORF">TNIN_5021</name>
</gene>
<keyword evidence="12" id="KW-0347">Helicase</keyword>
<evidence type="ECO:0000256" key="7">
    <source>
        <dbReference type="ARBA" id="ARBA00041084"/>
    </source>
</evidence>
<dbReference type="Pfam" id="PF17855">
    <property type="entry name" value="MCM_lid"/>
    <property type="match status" value="1"/>
</dbReference>
<evidence type="ECO:0000259" key="11">
    <source>
        <dbReference type="PROSITE" id="PS50051"/>
    </source>
</evidence>
<evidence type="ECO:0000256" key="8">
    <source>
        <dbReference type="ARBA" id="ARBA00042306"/>
    </source>
</evidence>
<dbReference type="InterPro" id="IPR003593">
    <property type="entry name" value="AAA+_ATPase"/>
</dbReference>
<dbReference type="SUPFAM" id="SSF52540">
    <property type="entry name" value="P-loop containing nucleoside triphosphate hydrolases"/>
    <property type="match status" value="1"/>
</dbReference>
<dbReference type="SUPFAM" id="SSF50249">
    <property type="entry name" value="Nucleic acid-binding proteins"/>
    <property type="match status" value="1"/>
</dbReference>
<keyword evidence="6" id="KW-0539">Nucleus</keyword>
<dbReference type="Pfam" id="PF25051">
    <property type="entry name" value="WHD_MCM8"/>
    <property type="match status" value="1"/>
</dbReference>
<dbReference type="Pfam" id="PF17207">
    <property type="entry name" value="MCM_OB"/>
    <property type="match status" value="1"/>
</dbReference>
<dbReference type="Pfam" id="PF26065">
    <property type="entry name" value="MCM8_N"/>
    <property type="match status" value="1"/>
</dbReference>
<dbReference type="GO" id="GO:0042555">
    <property type="term" value="C:MCM complex"/>
    <property type="evidence" value="ECO:0007669"/>
    <property type="project" value="TreeGrafter"/>
</dbReference>
<reference evidence="12" key="1">
    <citation type="submission" date="2020-08" db="EMBL/GenBank/DDBJ databases">
        <title>Multicomponent nature underlies the extraordinary mechanical properties of spider dragline silk.</title>
        <authorList>
            <person name="Kono N."/>
            <person name="Nakamura H."/>
            <person name="Mori M."/>
            <person name="Yoshida Y."/>
            <person name="Ohtoshi R."/>
            <person name="Malay A.D."/>
            <person name="Moran D.A.P."/>
            <person name="Tomita M."/>
            <person name="Numata K."/>
            <person name="Arakawa K."/>
        </authorList>
    </citation>
    <scope>NUCLEOTIDE SEQUENCE</scope>
</reference>
<dbReference type="InterPro" id="IPR031327">
    <property type="entry name" value="MCM"/>
</dbReference>
<evidence type="ECO:0000256" key="6">
    <source>
        <dbReference type="ARBA" id="ARBA00023242"/>
    </source>
</evidence>
<evidence type="ECO:0000256" key="4">
    <source>
        <dbReference type="ARBA" id="ARBA00022840"/>
    </source>
</evidence>
<dbReference type="SMART" id="SM00382">
    <property type="entry name" value="AAA"/>
    <property type="match status" value="1"/>
</dbReference>
<protein>
    <recommendedName>
        <fullName evidence="7">DNA helicase MCM8</fullName>
    </recommendedName>
    <alternativeName>
        <fullName evidence="8">Minichromosome maintenance 8</fullName>
    </alternativeName>
</protein>
<evidence type="ECO:0000256" key="2">
    <source>
        <dbReference type="ARBA" id="ARBA00008010"/>
    </source>
</evidence>
<keyword evidence="4 9" id="KW-0067">ATP-binding</keyword>
<dbReference type="InterPro" id="IPR033762">
    <property type="entry name" value="MCM_OB"/>
</dbReference>
<dbReference type="InterPro" id="IPR027417">
    <property type="entry name" value="P-loop_NTPase"/>
</dbReference>
<evidence type="ECO:0000313" key="13">
    <source>
        <dbReference type="Proteomes" id="UP000886998"/>
    </source>
</evidence>
<dbReference type="InterPro" id="IPR012340">
    <property type="entry name" value="NA-bd_OB-fold"/>
</dbReference>
<accession>A0A8X7CAG4</accession>
<evidence type="ECO:0000256" key="5">
    <source>
        <dbReference type="ARBA" id="ARBA00023125"/>
    </source>
</evidence>
<keyword evidence="5 9" id="KW-0238">DNA-binding</keyword>
<dbReference type="EMBL" id="BMAV01015037">
    <property type="protein sequence ID" value="GFY63994.1"/>
    <property type="molecule type" value="Genomic_DNA"/>
</dbReference>
<feature type="compositionally biased region" description="Basic residues" evidence="10">
    <location>
        <begin position="10"/>
        <end position="24"/>
    </location>
</feature>
<dbReference type="SMART" id="SM00350">
    <property type="entry name" value="MCM"/>
    <property type="match status" value="1"/>
</dbReference>
<dbReference type="PANTHER" id="PTHR11630">
    <property type="entry name" value="DNA REPLICATION LICENSING FACTOR MCM FAMILY MEMBER"/>
    <property type="match status" value="1"/>
</dbReference>
<dbReference type="Pfam" id="PF00493">
    <property type="entry name" value="MCM"/>
    <property type="match status" value="1"/>
</dbReference>
<comment type="subcellular location">
    <subcellularLocation>
        <location evidence="1">Nucleus</location>
    </subcellularLocation>
</comment>
<evidence type="ECO:0000256" key="10">
    <source>
        <dbReference type="SAM" id="MobiDB-lite"/>
    </source>
</evidence>